<dbReference type="FunFam" id="1.10.10.10:FF:000018">
    <property type="entry name" value="DNA-binding response regulator ResD"/>
    <property type="match status" value="1"/>
</dbReference>
<dbReference type="Pfam" id="PF00072">
    <property type="entry name" value="Response_reg"/>
    <property type="match status" value="1"/>
</dbReference>
<dbReference type="SUPFAM" id="SSF46894">
    <property type="entry name" value="C-terminal effector domain of the bipartite response regulators"/>
    <property type="match status" value="1"/>
</dbReference>
<feature type="modified residue" description="4-aspartylphosphate" evidence="8">
    <location>
        <position position="52"/>
    </location>
</feature>
<feature type="domain" description="OmpR/PhoB-type" evidence="11">
    <location>
        <begin position="130"/>
        <end position="226"/>
    </location>
</feature>
<dbReference type="STRING" id="871963.Desdi_0986"/>
<feature type="domain" description="Response regulatory" evidence="10">
    <location>
        <begin position="3"/>
        <end position="119"/>
    </location>
</feature>
<dbReference type="HOGENOM" id="CLU_000445_30_4_9"/>
<dbReference type="PROSITE" id="PS51755">
    <property type="entry name" value="OMPR_PHOB"/>
    <property type="match status" value="1"/>
</dbReference>
<dbReference type="Gene3D" id="1.10.10.10">
    <property type="entry name" value="Winged helix-like DNA-binding domain superfamily/Winged helix DNA-binding domain"/>
    <property type="match status" value="1"/>
</dbReference>
<protein>
    <recommendedName>
        <fullName evidence="1">Stage 0 sporulation protein A homolog</fullName>
    </recommendedName>
</protein>
<dbReference type="InterPro" id="IPR036388">
    <property type="entry name" value="WH-like_DNA-bd_sf"/>
</dbReference>
<dbReference type="Proteomes" id="UP000010797">
    <property type="component" value="Chromosome"/>
</dbReference>
<keyword evidence="3" id="KW-0902">Two-component regulatory system</keyword>
<gene>
    <name evidence="12" type="ordered locus">Desdi_0986</name>
</gene>
<dbReference type="EMBL" id="CP003344">
    <property type="protein sequence ID" value="AGA68505.1"/>
    <property type="molecule type" value="Genomic_DNA"/>
</dbReference>
<sequence length="234" mass="26622">MVKILLVEDDKMIQELITFNLEREGYIVETVDEGKSALEFLKKEKPDLILLDVMLPELDGFEVCKAIRGNIETANLPIIMLSARDEITDKVVGLELGADDYVTKPFSTQELLARIKARIREGKRNLYPEPISLAWGDLEIWPESYLATIRGEYVTLTGKEFELLYLFIKRPNQVFNREYLLQKVWGYTISGDTRTVDVHISNLRSKLKGVAPIIESVRGVGYRLEGSPSKTKNG</sequence>
<dbReference type="InterPro" id="IPR011006">
    <property type="entry name" value="CheY-like_superfamily"/>
</dbReference>
<dbReference type="GO" id="GO:0006355">
    <property type="term" value="P:regulation of DNA-templated transcription"/>
    <property type="evidence" value="ECO:0007669"/>
    <property type="project" value="InterPro"/>
</dbReference>
<feature type="DNA-binding region" description="OmpR/PhoB-type" evidence="9">
    <location>
        <begin position="130"/>
        <end position="226"/>
    </location>
</feature>
<evidence type="ECO:0000313" key="12">
    <source>
        <dbReference type="EMBL" id="AGA68505.1"/>
    </source>
</evidence>
<dbReference type="InterPro" id="IPR016032">
    <property type="entry name" value="Sig_transdc_resp-reg_C-effctor"/>
</dbReference>
<dbReference type="AlphaFoldDB" id="L0F662"/>
<dbReference type="RefSeq" id="WP_015261504.1">
    <property type="nucleotide sequence ID" value="NC_019903.1"/>
</dbReference>
<dbReference type="CDD" id="cd00383">
    <property type="entry name" value="trans_reg_C"/>
    <property type="match status" value="1"/>
</dbReference>
<dbReference type="GO" id="GO:0000976">
    <property type="term" value="F:transcription cis-regulatory region binding"/>
    <property type="evidence" value="ECO:0007669"/>
    <property type="project" value="TreeGrafter"/>
</dbReference>
<dbReference type="PANTHER" id="PTHR48111:SF40">
    <property type="entry name" value="PHOSPHATE REGULON TRANSCRIPTIONAL REGULATORY PROTEIN PHOB"/>
    <property type="match status" value="1"/>
</dbReference>
<dbReference type="InterPro" id="IPR001789">
    <property type="entry name" value="Sig_transdc_resp-reg_receiver"/>
</dbReference>
<evidence type="ECO:0000256" key="1">
    <source>
        <dbReference type="ARBA" id="ARBA00018672"/>
    </source>
</evidence>
<proteinExistence type="predicted"/>
<dbReference type="InterPro" id="IPR001867">
    <property type="entry name" value="OmpR/PhoB-type_DNA-bd"/>
</dbReference>
<keyword evidence="6" id="KW-0804">Transcription</keyword>
<evidence type="ECO:0000313" key="13">
    <source>
        <dbReference type="Proteomes" id="UP000010797"/>
    </source>
</evidence>
<evidence type="ECO:0000256" key="4">
    <source>
        <dbReference type="ARBA" id="ARBA00023015"/>
    </source>
</evidence>
<dbReference type="GO" id="GO:0032993">
    <property type="term" value="C:protein-DNA complex"/>
    <property type="evidence" value="ECO:0007669"/>
    <property type="project" value="TreeGrafter"/>
</dbReference>
<dbReference type="FunFam" id="3.40.50.2300:FF:000001">
    <property type="entry name" value="DNA-binding response regulator PhoB"/>
    <property type="match status" value="1"/>
</dbReference>
<dbReference type="Gene3D" id="3.40.50.2300">
    <property type="match status" value="1"/>
</dbReference>
<evidence type="ECO:0000256" key="2">
    <source>
        <dbReference type="ARBA" id="ARBA00022553"/>
    </source>
</evidence>
<keyword evidence="2 8" id="KW-0597">Phosphoprotein</keyword>
<comment type="function">
    <text evidence="7">May play the central regulatory role in sporulation. It may be an element of the effector pathway responsible for the activation of sporulation genes in response to nutritional stress. Spo0A may act in concert with spo0H (a sigma factor) to control the expression of some genes that are critical to the sporulation process.</text>
</comment>
<dbReference type="Pfam" id="PF00486">
    <property type="entry name" value="Trans_reg_C"/>
    <property type="match status" value="1"/>
</dbReference>
<dbReference type="SMART" id="SM00862">
    <property type="entry name" value="Trans_reg_C"/>
    <property type="match status" value="1"/>
</dbReference>
<dbReference type="PANTHER" id="PTHR48111">
    <property type="entry name" value="REGULATOR OF RPOS"/>
    <property type="match status" value="1"/>
</dbReference>
<dbReference type="GO" id="GO:0000156">
    <property type="term" value="F:phosphorelay response regulator activity"/>
    <property type="evidence" value="ECO:0007669"/>
    <property type="project" value="TreeGrafter"/>
</dbReference>
<evidence type="ECO:0000256" key="7">
    <source>
        <dbReference type="ARBA" id="ARBA00024867"/>
    </source>
</evidence>
<evidence type="ECO:0000256" key="3">
    <source>
        <dbReference type="ARBA" id="ARBA00023012"/>
    </source>
</evidence>
<keyword evidence="4" id="KW-0805">Transcription regulation</keyword>
<evidence type="ECO:0000259" key="10">
    <source>
        <dbReference type="PROSITE" id="PS50110"/>
    </source>
</evidence>
<dbReference type="SMART" id="SM00448">
    <property type="entry name" value="REC"/>
    <property type="match status" value="1"/>
</dbReference>
<evidence type="ECO:0000256" key="6">
    <source>
        <dbReference type="ARBA" id="ARBA00023163"/>
    </source>
</evidence>
<name>L0F662_DESDL</name>
<keyword evidence="13" id="KW-1185">Reference proteome</keyword>
<dbReference type="GO" id="GO:0005829">
    <property type="term" value="C:cytosol"/>
    <property type="evidence" value="ECO:0007669"/>
    <property type="project" value="TreeGrafter"/>
</dbReference>
<evidence type="ECO:0000256" key="8">
    <source>
        <dbReference type="PROSITE-ProRule" id="PRU00169"/>
    </source>
</evidence>
<dbReference type="InterPro" id="IPR039420">
    <property type="entry name" value="WalR-like"/>
</dbReference>
<organism evidence="12 13">
    <name type="scientific">Desulfitobacterium dichloroeliminans (strain LMG P-21439 / DCA1)</name>
    <dbReference type="NCBI Taxonomy" id="871963"/>
    <lineage>
        <taxon>Bacteria</taxon>
        <taxon>Bacillati</taxon>
        <taxon>Bacillota</taxon>
        <taxon>Clostridia</taxon>
        <taxon>Eubacteriales</taxon>
        <taxon>Desulfitobacteriaceae</taxon>
        <taxon>Desulfitobacterium</taxon>
    </lineage>
</organism>
<dbReference type="KEGG" id="ddl:Desdi_0986"/>
<dbReference type="PROSITE" id="PS50110">
    <property type="entry name" value="RESPONSE_REGULATORY"/>
    <property type="match status" value="1"/>
</dbReference>
<dbReference type="OrthoDB" id="9790454at2"/>
<dbReference type="eggNOG" id="COG0745">
    <property type="taxonomic scope" value="Bacteria"/>
</dbReference>
<reference evidence="13" key="1">
    <citation type="submission" date="2012-02" db="EMBL/GenBank/DDBJ databases">
        <title>Complete sequence of Desulfitobacterium dichloroeliminans LMG P-21439.</title>
        <authorList>
            <person name="Lucas S."/>
            <person name="Han J."/>
            <person name="Lapidus A."/>
            <person name="Cheng J.-F."/>
            <person name="Goodwin L."/>
            <person name="Pitluck S."/>
            <person name="Peters L."/>
            <person name="Ovchinnikova G."/>
            <person name="Teshima H."/>
            <person name="Detter J.C."/>
            <person name="Han C."/>
            <person name="Tapia R."/>
            <person name="Land M."/>
            <person name="Hauser L."/>
            <person name="Kyrpides N."/>
            <person name="Ivanova N."/>
            <person name="Pagani I."/>
            <person name="Kruse T."/>
            <person name="de Vos W.M."/>
            <person name="Boon N."/>
            <person name="Smidt H."/>
            <person name="Woyke T."/>
        </authorList>
    </citation>
    <scope>NUCLEOTIDE SEQUENCE [LARGE SCALE GENOMIC DNA]</scope>
    <source>
        <strain evidence="13">LMG P-21439 / DCA1</strain>
    </source>
</reference>
<accession>L0F662</accession>
<dbReference type="SUPFAM" id="SSF52172">
    <property type="entry name" value="CheY-like"/>
    <property type="match status" value="1"/>
</dbReference>
<keyword evidence="5 9" id="KW-0238">DNA-binding</keyword>
<evidence type="ECO:0000256" key="9">
    <source>
        <dbReference type="PROSITE-ProRule" id="PRU01091"/>
    </source>
</evidence>
<evidence type="ECO:0000259" key="11">
    <source>
        <dbReference type="PROSITE" id="PS51755"/>
    </source>
</evidence>
<evidence type="ECO:0000256" key="5">
    <source>
        <dbReference type="ARBA" id="ARBA00023125"/>
    </source>
</evidence>